<proteinExistence type="predicted"/>
<sequence>MNTILWSKRAVKQARKVQTQDRLAIVENVETLKDFPNCRNVKRLTNHEYDYRLRVGRYRVLFDFDGSVRIVEIQEIKKRDTQTY</sequence>
<dbReference type="Pfam" id="PF05016">
    <property type="entry name" value="ParE_toxin"/>
    <property type="match status" value="1"/>
</dbReference>
<keyword evidence="3" id="KW-1185">Reference proteome</keyword>
<dbReference type="AlphaFoldDB" id="A0A3A6QHW4"/>
<dbReference type="EMBL" id="QVMU01000031">
    <property type="protein sequence ID" value="RJX65877.1"/>
    <property type="molecule type" value="Genomic_DNA"/>
</dbReference>
<evidence type="ECO:0000256" key="1">
    <source>
        <dbReference type="ARBA" id="ARBA00022649"/>
    </source>
</evidence>
<keyword evidence="1" id="KW-1277">Toxin-antitoxin system</keyword>
<dbReference type="RefSeq" id="WP_110416396.1">
    <property type="nucleotide sequence ID" value="NZ_QVMU01000031.1"/>
</dbReference>
<dbReference type="PANTHER" id="PTHR38813:SF1">
    <property type="entry name" value="TOXIN RELE1-RELATED"/>
    <property type="match status" value="1"/>
</dbReference>
<name>A0A3A6QHW4_9VIBR</name>
<dbReference type="Proteomes" id="UP000273252">
    <property type="component" value="Unassembled WGS sequence"/>
</dbReference>
<dbReference type="InterPro" id="IPR007712">
    <property type="entry name" value="RelE/ParE_toxin"/>
</dbReference>
<accession>A0A3A6QHW4</accession>
<dbReference type="OrthoDB" id="5570653at2"/>
<dbReference type="Gene3D" id="3.30.2310.20">
    <property type="entry name" value="RelE-like"/>
    <property type="match status" value="1"/>
</dbReference>
<evidence type="ECO:0000313" key="3">
    <source>
        <dbReference type="Proteomes" id="UP000273252"/>
    </source>
</evidence>
<protein>
    <submittedName>
        <fullName evidence="2">Type II toxin-antitoxin system RelE/ParE family toxin</fullName>
    </submittedName>
</protein>
<dbReference type="InterPro" id="IPR035093">
    <property type="entry name" value="RelE/ParE_toxin_dom_sf"/>
</dbReference>
<organism evidence="2 3">
    <name type="scientific">Vibrio sinensis</name>
    <dbReference type="NCBI Taxonomy" id="2302434"/>
    <lineage>
        <taxon>Bacteria</taxon>
        <taxon>Pseudomonadati</taxon>
        <taxon>Pseudomonadota</taxon>
        <taxon>Gammaproteobacteria</taxon>
        <taxon>Vibrionales</taxon>
        <taxon>Vibrionaceae</taxon>
        <taxon>Vibrio</taxon>
    </lineage>
</organism>
<reference evidence="2 3" key="1">
    <citation type="submission" date="2018-08" db="EMBL/GenBank/DDBJ databases">
        <title>Vibrio isolated from the Eastern China Marginal Seas.</title>
        <authorList>
            <person name="Li Y."/>
        </authorList>
    </citation>
    <scope>NUCLEOTIDE SEQUENCE [LARGE SCALE GENOMIC DNA]</scope>
    <source>
        <strain evidence="2 3">BEI233</strain>
    </source>
</reference>
<dbReference type="InterPro" id="IPR052747">
    <property type="entry name" value="TA_system_RelE_toxin"/>
</dbReference>
<dbReference type="PANTHER" id="PTHR38813">
    <property type="match status" value="1"/>
</dbReference>
<gene>
    <name evidence="2" type="ORF">DZ860_20960</name>
</gene>
<comment type="caution">
    <text evidence="2">The sequence shown here is derived from an EMBL/GenBank/DDBJ whole genome shotgun (WGS) entry which is preliminary data.</text>
</comment>
<dbReference type="SUPFAM" id="SSF143011">
    <property type="entry name" value="RelE-like"/>
    <property type="match status" value="1"/>
</dbReference>
<evidence type="ECO:0000313" key="2">
    <source>
        <dbReference type="EMBL" id="RJX65877.1"/>
    </source>
</evidence>